<keyword evidence="2" id="KW-1133">Transmembrane helix</keyword>
<dbReference type="EMBL" id="DWXG01000052">
    <property type="protein sequence ID" value="HJB98298.1"/>
    <property type="molecule type" value="Genomic_DNA"/>
</dbReference>
<dbReference type="Proteomes" id="UP000826793">
    <property type="component" value="Unassembled WGS sequence"/>
</dbReference>
<dbReference type="NCBIfam" id="TIGR02893">
    <property type="entry name" value="spore_yabQ"/>
    <property type="match status" value="1"/>
</dbReference>
<sequence>MPVLFFCLATGAALGCLFLLFRVVRQLLGAGKGLTFLLDLLSGALAGAFVFLCALAVDRGFLRLHQLVLQGVGAWAAVQGLGGVVEALARRAQKIFCKLLAVLARGGRFVKGLFPKPDPGKPEKKKKTRKKKKKPRKKTCNIM</sequence>
<evidence type="ECO:0000313" key="3">
    <source>
        <dbReference type="EMBL" id="HJB98298.1"/>
    </source>
</evidence>
<organism evidence="3 4">
    <name type="scientific">Candidatus Acutalibacter pullicola</name>
    <dbReference type="NCBI Taxonomy" id="2838417"/>
    <lineage>
        <taxon>Bacteria</taxon>
        <taxon>Bacillati</taxon>
        <taxon>Bacillota</taxon>
        <taxon>Clostridia</taxon>
        <taxon>Eubacteriales</taxon>
        <taxon>Acutalibacteraceae</taxon>
        <taxon>Acutalibacter</taxon>
    </lineage>
</organism>
<evidence type="ECO:0000256" key="1">
    <source>
        <dbReference type="SAM" id="MobiDB-lite"/>
    </source>
</evidence>
<feature type="region of interest" description="Disordered" evidence="1">
    <location>
        <begin position="115"/>
        <end position="143"/>
    </location>
</feature>
<reference evidence="3" key="2">
    <citation type="submission" date="2021-04" db="EMBL/GenBank/DDBJ databases">
        <authorList>
            <person name="Gilroy R."/>
        </authorList>
    </citation>
    <scope>NUCLEOTIDE SEQUENCE</scope>
    <source>
        <strain evidence="3">CHK185-1770</strain>
    </source>
</reference>
<comment type="caution">
    <text evidence="3">The sequence shown here is derived from an EMBL/GenBank/DDBJ whole genome shotgun (WGS) entry which is preliminary data.</text>
</comment>
<feature type="compositionally biased region" description="Basic residues" evidence="1">
    <location>
        <begin position="123"/>
        <end position="143"/>
    </location>
</feature>
<evidence type="ECO:0000313" key="4">
    <source>
        <dbReference type="Proteomes" id="UP000826793"/>
    </source>
</evidence>
<reference evidence="3" key="1">
    <citation type="journal article" date="2021" name="PeerJ">
        <title>Extensive microbial diversity within the chicken gut microbiome revealed by metagenomics and culture.</title>
        <authorList>
            <person name="Gilroy R."/>
            <person name="Ravi A."/>
            <person name="Getino M."/>
            <person name="Pursley I."/>
            <person name="Horton D.L."/>
            <person name="Alikhan N.F."/>
            <person name="Baker D."/>
            <person name="Gharbi K."/>
            <person name="Hall N."/>
            <person name="Watson M."/>
            <person name="Adriaenssens E.M."/>
            <person name="Foster-Nyarko E."/>
            <person name="Jarju S."/>
            <person name="Secka A."/>
            <person name="Antonio M."/>
            <person name="Oren A."/>
            <person name="Chaudhuri R.R."/>
            <person name="La Ragione R."/>
            <person name="Hildebrand F."/>
            <person name="Pallen M.J."/>
        </authorList>
    </citation>
    <scope>NUCLEOTIDE SEQUENCE</scope>
    <source>
        <strain evidence="3">CHK185-1770</strain>
    </source>
</reference>
<dbReference type="InterPro" id="IPR019074">
    <property type="entry name" value="YabQ"/>
</dbReference>
<keyword evidence="2" id="KW-0472">Membrane</keyword>
<feature type="transmembrane region" description="Helical" evidence="2">
    <location>
        <begin position="36"/>
        <end position="57"/>
    </location>
</feature>
<keyword evidence="2" id="KW-0812">Transmembrane</keyword>
<proteinExistence type="predicted"/>
<accession>A0A9D2SG54</accession>
<protein>
    <submittedName>
        <fullName evidence="3">Spore cortex biosynthesis protein YabQ</fullName>
    </submittedName>
</protein>
<dbReference type="AlphaFoldDB" id="A0A9D2SG54"/>
<evidence type="ECO:0000256" key="2">
    <source>
        <dbReference type="SAM" id="Phobius"/>
    </source>
</evidence>
<gene>
    <name evidence="3" type="ORF">H9710_06935</name>
</gene>
<dbReference type="Pfam" id="PF09578">
    <property type="entry name" value="Spore_YabQ"/>
    <property type="match status" value="1"/>
</dbReference>
<name>A0A9D2SG54_9FIRM</name>